<organism evidence="2 3">
    <name type="scientific">Carnegiea gigantea</name>
    <dbReference type="NCBI Taxonomy" id="171969"/>
    <lineage>
        <taxon>Eukaryota</taxon>
        <taxon>Viridiplantae</taxon>
        <taxon>Streptophyta</taxon>
        <taxon>Embryophyta</taxon>
        <taxon>Tracheophyta</taxon>
        <taxon>Spermatophyta</taxon>
        <taxon>Magnoliopsida</taxon>
        <taxon>eudicotyledons</taxon>
        <taxon>Gunneridae</taxon>
        <taxon>Pentapetalae</taxon>
        <taxon>Caryophyllales</taxon>
        <taxon>Cactineae</taxon>
        <taxon>Cactaceae</taxon>
        <taxon>Cactoideae</taxon>
        <taxon>Echinocereeae</taxon>
        <taxon>Carnegiea</taxon>
    </lineage>
</organism>
<evidence type="ECO:0000256" key="1">
    <source>
        <dbReference type="SAM" id="MobiDB-lite"/>
    </source>
</evidence>
<dbReference type="EMBL" id="JAKOGI010000033">
    <property type="protein sequence ID" value="KAJ8448062.1"/>
    <property type="molecule type" value="Genomic_DNA"/>
</dbReference>
<feature type="compositionally biased region" description="Polar residues" evidence="1">
    <location>
        <begin position="19"/>
        <end position="48"/>
    </location>
</feature>
<reference evidence="2" key="1">
    <citation type="submission" date="2022-04" db="EMBL/GenBank/DDBJ databases">
        <title>Carnegiea gigantea Genome sequencing and assembly v2.</title>
        <authorList>
            <person name="Copetti D."/>
            <person name="Sanderson M.J."/>
            <person name="Burquez A."/>
            <person name="Wojciechowski M.F."/>
        </authorList>
    </citation>
    <scope>NUCLEOTIDE SEQUENCE</scope>
    <source>
        <strain evidence="2">SGP5-SGP5p</strain>
        <tissue evidence="2">Aerial part</tissue>
    </source>
</reference>
<feature type="region of interest" description="Disordered" evidence="1">
    <location>
        <begin position="1"/>
        <end position="77"/>
    </location>
</feature>
<evidence type="ECO:0000313" key="3">
    <source>
        <dbReference type="Proteomes" id="UP001153076"/>
    </source>
</evidence>
<dbReference type="AlphaFoldDB" id="A0A9Q1QMV0"/>
<sequence>MAPQCGSRGRGRRGSGSGTSAFPTPSPLVRNSNARAPTHPSGSSTPCTPFTVELDDDSPSTKKRRWTSSYLVKQNHAPNTATTSMNAAMAAPIIVHRVMYLADFVGLDVSGAEGRANYVNDNKQSKCNRGDPNESLTHSVVREDKFPIDGGKGPVKLFPERSLKQI</sequence>
<comment type="caution">
    <text evidence="2">The sequence shown here is derived from an EMBL/GenBank/DDBJ whole genome shotgun (WGS) entry which is preliminary data.</text>
</comment>
<gene>
    <name evidence="2" type="ORF">Cgig2_028938</name>
</gene>
<protein>
    <submittedName>
        <fullName evidence="2">Uncharacterized protein</fullName>
    </submittedName>
</protein>
<keyword evidence="3" id="KW-1185">Reference proteome</keyword>
<evidence type="ECO:0000313" key="2">
    <source>
        <dbReference type="EMBL" id="KAJ8448062.1"/>
    </source>
</evidence>
<dbReference type="Proteomes" id="UP001153076">
    <property type="component" value="Unassembled WGS sequence"/>
</dbReference>
<name>A0A9Q1QMV0_9CARY</name>
<proteinExistence type="predicted"/>
<accession>A0A9Q1QMV0</accession>